<dbReference type="InterPro" id="IPR042197">
    <property type="entry name" value="Apaf_helical"/>
</dbReference>
<dbReference type="PRINTS" id="PR00364">
    <property type="entry name" value="DISEASERSIST"/>
</dbReference>
<dbReference type="PANTHER" id="PTHR11017">
    <property type="entry name" value="LEUCINE-RICH REPEAT-CONTAINING PROTEIN"/>
    <property type="match status" value="1"/>
</dbReference>
<protein>
    <recommendedName>
        <fullName evidence="3">TIR domain-containing protein</fullName>
    </recommendedName>
</protein>
<dbReference type="PANTHER" id="PTHR11017:SF579">
    <property type="entry name" value="TIR DOMAIN-CONTAINING PROTEIN"/>
    <property type="match status" value="1"/>
</dbReference>
<dbReference type="Gene3D" id="1.10.8.430">
    <property type="entry name" value="Helical domain of apoptotic protease-activating factors"/>
    <property type="match status" value="1"/>
</dbReference>
<keyword evidence="5" id="KW-1185">Reference proteome</keyword>
<dbReference type="InterPro" id="IPR000157">
    <property type="entry name" value="TIR_dom"/>
</dbReference>
<dbReference type="GO" id="GO:0043531">
    <property type="term" value="F:ADP binding"/>
    <property type="evidence" value="ECO:0007669"/>
    <property type="project" value="InterPro"/>
</dbReference>
<dbReference type="Pfam" id="PF01582">
    <property type="entry name" value="TIR"/>
    <property type="match status" value="1"/>
</dbReference>
<keyword evidence="2" id="KW-0677">Repeat</keyword>
<feature type="domain" description="TIR" evidence="3">
    <location>
        <begin position="28"/>
        <end position="193"/>
    </location>
</feature>
<dbReference type="InterPro" id="IPR035897">
    <property type="entry name" value="Toll_tir_struct_dom_sf"/>
</dbReference>
<dbReference type="SUPFAM" id="SSF52540">
    <property type="entry name" value="P-loop containing nucleoside triphosphate hydrolases"/>
    <property type="match status" value="1"/>
</dbReference>
<organism evidence="4 5">
    <name type="scientific">Ceratodon purpureus</name>
    <name type="common">Fire moss</name>
    <name type="synonym">Dicranum purpureum</name>
    <dbReference type="NCBI Taxonomy" id="3225"/>
    <lineage>
        <taxon>Eukaryota</taxon>
        <taxon>Viridiplantae</taxon>
        <taxon>Streptophyta</taxon>
        <taxon>Embryophyta</taxon>
        <taxon>Bryophyta</taxon>
        <taxon>Bryophytina</taxon>
        <taxon>Bryopsida</taxon>
        <taxon>Dicranidae</taxon>
        <taxon>Pseudoditrichales</taxon>
        <taxon>Ditrichaceae</taxon>
        <taxon>Ceratodon</taxon>
    </lineage>
</organism>
<dbReference type="InterPro" id="IPR032675">
    <property type="entry name" value="LRR_dom_sf"/>
</dbReference>
<sequence length="1031" mass="114909">MDDRALETWRRPCKHPRGQCSSSTAMGVDYDVFLNHRGPDVKAGFVAHLDEALRDAGLNPFLDKASLRKGDPASRSINDALEVAKIHVAVVSKGYAESKYCLSELVDMLRSGKPVIPVYYEVEPAHLRWVENGPFKEAFEKHQSKRSPEQVKKWSDALRKLADITGFCYCPSDYKGDEVELKREVVCAILSKLTPSHEALQVDRCMVGVEEHVHACVKNVEMITNTTGLLGLVGMGGVGKTSLARLIYNHFVNHKKFQAMSFLTVDHNTTLSSLSSLGMVEKLQNQLLWDLLHVQNCNDHSYSYWFHKLSHKGPTLIVLDDIYERSQFDEIILDIGLLGQGSCIIVTSRDQHVLKVIGGESQNFSLHEVTPLETNDATKLFNLYAFRSEEAPPKFKDVANDVSKACGGLPLALKVVGSSLMDKKSDEDLECIWPEAVNALKGEVKVITTLRWSYDCLSVEEKMMFVDIACVFCNLEKQEVVEIWKSCKGCSSCFGYGTPHMTLRNLIDKSLVALGISSRQELVMHGLLQELGQSIGTSSGSHLWENAAAKVVEENYDGYNKVKSLNLAKSRKCKYECESFAKMTNLHYLILDGCDVSGNFDHISKELRWLQWRNMPLIHLPRMLNFLNLVALDFSNSSSLATIWTETNSATEGCPNLLNLTMSNCTSIITLPDSIGQLSRLQVLDLFGCQNVQRLPSTIGQLTQLQLLNLQDCRSLESLPDSISALPRLQRLFIGYCTSMSKVPETMGLMTGLTFFATDLATEWQAVAVGQLHGLKKLFVSKCSDEAITWLDRNSSLAHLHHLSMFLFYECPAMSKLPHTIGLLTNLDELDLNICKNLRELPNCIGQLKLLTTLSLRRCSSLETLPDCLGALTSLKRLSIAQCRSLTKLPESIGHLSRLQALCIEGSGKLQRLPESLRQLSALVGLQILDCGSLDGLGVLRVLPGLRIWGCTSVTNLSGSCLIVLDKKRCDPSLYFYDDVNQMRFVRGNLTEMRVVEANDCGILRLVQDAESGRSILQRVHKVDCCKLIMS</sequence>
<dbReference type="Pfam" id="PF00931">
    <property type="entry name" value="NB-ARC"/>
    <property type="match status" value="1"/>
</dbReference>
<gene>
    <name evidence="4" type="ORF">KC19_11G113400</name>
</gene>
<dbReference type="SUPFAM" id="SSF52200">
    <property type="entry name" value="Toll/Interleukin receptor TIR domain"/>
    <property type="match status" value="1"/>
</dbReference>
<dbReference type="PROSITE" id="PS50104">
    <property type="entry name" value="TIR"/>
    <property type="match status" value="1"/>
</dbReference>
<proteinExistence type="predicted"/>
<dbReference type="Proteomes" id="UP000822688">
    <property type="component" value="Chromosome 11"/>
</dbReference>
<dbReference type="GO" id="GO:0006952">
    <property type="term" value="P:defense response"/>
    <property type="evidence" value="ECO:0007669"/>
    <property type="project" value="UniProtKB-KW"/>
</dbReference>
<dbReference type="InterPro" id="IPR058192">
    <property type="entry name" value="WHD_ROQ1-like"/>
</dbReference>
<dbReference type="EMBL" id="CM026432">
    <property type="protein sequence ID" value="KAG0557247.1"/>
    <property type="molecule type" value="Genomic_DNA"/>
</dbReference>
<reference evidence="4 5" key="1">
    <citation type="submission" date="2020-06" db="EMBL/GenBank/DDBJ databases">
        <title>WGS assembly of Ceratodon purpureus strain R40.</title>
        <authorList>
            <person name="Carey S.B."/>
            <person name="Jenkins J."/>
            <person name="Shu S."/>
            <person name="Lovell J.T."/>
            <person name="Sreedasyam A."/>
            <person name="Maumus F."/>
            <person name="Tiley G.P."/>
            <person name="Fernandez-Pozo N."/>
            <person name="Barry K."/>
            <person name="Chen C."/>
            <person name="Wang M."/>
            <person name="Lipzen A."/>
            <person name="Daum C."/>
            <person name="Saski C.A."/>
            <person name="Payton A.C."/>
            <person name="Mcbreen J.C."/>
            <person name="Conrad R.E."/>
            <person name="Kollar L.M."/>
            <person name="Olsson S."/>
            <person name="Huttunen S."/>
            <person name="Landis J.B."/>
            <person name="Wickett N.J."/>
            <person name="Johnson M.G."/>
            <person name="Rensing S.A."/>
            <person name="Grimwood J."/>
            <person name="Schmutz J."/>
            <person name="Mcdaniel S.F."/>
        </authorList>
    </citation>
    <scope>NUCLEOTIDE SEQUENCE [LARGE SCALE GENOMIC DNA]</scope>
    <source>
        <strain evidence="4 5">R40</strain>
    </source>
</reference>
<dbReference type="AlphaFoldDB" id="A0A8T0GFD2"/>
<dbReference type="InterPro" id="IPR044974">
    <property type="entry name" value="Disease_R_plants"/>
</dbReference>
<dbReference type="SUPFAM" id="SSF52058">
    <property type="entry name" value="L domain-like"/>
    <property type="match status" value="1"/>
</dbReference>
<dbReference type="Gene3D" id="3.80.10.10">
    <property type="entry name" value="Ribonuclease Inhibitor"/>
    <property type="match status" value="2"/>
</dbReference>
<dbReference type="GO" id="GO:0007165">
    <property type="term" value="P:signal transduction"/>
    <property type="evidence" value="ECO:0007669"/>
    <property type="project" value="InterPro"/>
</dbReference>
<evidence type="ECO:0000313" key="4">
    <source>
        <dbReference type="EMBL" id="KAG0557247.1"/>
    </source>
</evidence>
<dbReference type="Pfam" id="PF23282">
    <property type="entry name" value="WHD_ROQ1"/>
    <property type="match status" value="1"/>
</dbReference>
<name>A0A8T0GFD2_CERPU</name>
<accession>A0A8T0GFD2</accession>
<dbReference type="Gene3D" id="3.40.50.300">
    <property type="entry name" value="P-loop containing nucleotide triphosphate hydrolases"/>
    <property type="match status" value="1"/>
</dbReference>
<evidence type="ECO:0000313" key="5">
    <source>
        <dbReference type="Proteomes" id="UP000822688"/>
    </source>
</evidence>
<evidence type="ECO:0000256" key="2">
    <source>
        <dbReference type="ARBA" id="ARBA00022737"/>
    </source>
</evidence>
<dbReference type="InterPro" id="IPR002182">
    <property type="entry name" value="NB-ARC"/>
</dbReference>
<keyword evidence="1" id="KW-0433">Leucine-rich repeat</keyword>
<dbReference type="Gene3D" id="3.40.50.10140">
    <property type="entry name" value="Toll/interleukin-1 receptor homology (TIR) domain"/>
    <property type="match status" value="1"/>
</dbReference>
<evidence type="ECO:0000259" key="3">
    <source>
        <dbReference type="PROSITE" id="PS50104"/>
    </source>
</evidence>
<comment type="caution">
    <text evidence="4">The sequence shown here is derived from an EMBL/GenBank/DDBJ whole genome shotgun (WGS) entry which is preliminary data.</text>
</comment>
<dbReference type="Pfam" id="PF23598">
    <property type="entry name" value="LRR_14"/>
    <property type="match status" value="1"/>
</dbReference>
<dbReference type="GO" id="GO:0051707">
    <property type="term" value="P:response to other organism"/>
    <property type="evidence" value="ECO:0007669"/>
    <property type="project" value="UniProtKB-ARBA"/>
</dbReference>
<dbReference type="InterPro" id="IPR027417">
    <property type="entry name" value="P-loop_NTPase"/>
</dbReference>
<dbReference type="InterPro" id="IPR055414">
    <property type="entry name" value="LRR_R13L4/SHOC2-like"/>
</dbReference>
<evidence type="ECO:0000256" key="1">
    <source>
        <dbReference type="ARBA" id="ARBA00022614"/>
    </source>
</evidence>
<dbReference type="SMART" id="SM00255">
    <property type="entry name" value="TIR"/>
    <property type="match status" value="1"/>
</dbReference>